<accession>A0A2A7UVI0</accession>
<evidence type="ECO:0000313" key="1">
    <source>
        <dbReference type="EMBL" id="PEH89272.1"/>
    </source>
</evidence>
<dbReference type="RefSeq" id="WP_066534497.1">
    <property type="nucleotide sequence ID" value="NZ_PDEA01000001.1"/>
</dbReference>
<reference evidence="2" key="1">
    <citation type="submission" date="2017-09" db="EMBL/GenBank/DDBJ databases">
        <title>FDA dAtabase for Regulatory Grade micrObial Sequences (FDA-ARGOS): Supporting development and validation of Infectious Disease Dx tests.</title>
        <authorList>
            <person name="Minogue T."/>
            <person name="Wolcott M."/>
            <person name="Wasieloski L."/>
            <person name="Aguilar W."/>
            <person name="Moore D."/>
            <person name="Tallon L."/>
            <person name="Sadzewicz L."/>
            <person name="Ott S."/>
            <person name="Zhao X."/>
            <person name="Nagaraj S."/>
            <person name="Vavikolanu K."/>
            <person name="Aluvathingal J."/>
            <person name="Nadendla S."/>
            <person name="Sichtig H."/>
        </authorList>
    </citation>
    <scope>NUCLEOTIDE SEQUENCE [LARGE SCALE GENOMIC DNA]</scope>
    <source>
        <strain evidence="2">FDAARGOS_394</strain>
    </source>
</reference>
<keyword evidence="2" id="KW-1185">Reference proteome</keyword>
<dbReference type="AlphaFoldDB" id="A0A2A7UVI0"/>
<comment type="caution">
    <text evidence="1">The sequence shown here is derived from an EMBL/GenBank/DDBJ whole genome shotgun (WGS) entry which is preliminary data.</text>
</comment>
<organism evidence="1 2">
    <name type="scientific">Comamonas terrigena</name>
    <dbReference type="NCBI Taxonomy" id="32013"/>
    <lineage>
        <taxon>Bacteria</taxon>
        <taxon>Pseudomonadati</taxon>
        <taxon>Pseudomonadota</taxon>
        <taxon>Betaproteobacteria</taxon>
        <taxon>Burkholderiales</taxon>
        <taxon>Comamonadaceae</taxon>
        <taxon>Comamonas</taxon>
    </lineage>
</organism>
<evidence type="ECO:0000313" key="2">
    <source>
        <dbReference type="Proteomes" id="UP000220246"/>
    </source>
</evidence>
<dbReference type="EMBL" id="PDEA01000001">
    <property type="protein sequence ID" value="PEH89272.1"/>
    <property type="molecule type" value="Genomic_DNA"/>
</dbReference>
<dbReference type="Proteomes" id="UP000220246">
    <property type="component" value="Unassembled WGS sequence"/>
</dbReference>
<sequence>MNARLPLRAIPSDANGLPPYEPDTARFQVTVEGVTLDTLIHYGDDFDLSVSAIWHRGVNIAPLLEPSIDEAILSAYDTHRQALRNDAQVERRAGFSD</sequence>
<dbReference type="STRING" id="1219032.GCA_001515545_01235"/>
<proteinExistence type="predicted"/>
<dbReference type="GeneID" id="80801396"/>
<protein>
    <submittedName>
        <fullName evidence="1">Uncharacterized protein</fullName>
    </submittedName>
</protein>
<gene>
    <name evidence="1" type="ORF">CRM82_12310</name>
</gene>
<name>A0A2A7UVI0_COMTR</name>